<dbReference type="EMBL" id="JBHFQA010000010">
    <property type="protein sequence ID" value="KAL2091966.1"/>
    <property type="molecule type" value="Genomic_DNA"/>
</dbReference>
<dbReference type="InterPro" id="IPR035892">
    <property type="entry name" value="C2_domain_sf"/>
</dbReference>
<gene>
    <name evidence="3" type="ORF">ACEWY4_011764</name>
</gene>
<comment type="caution">
    <text evidence="3">The sequence shown here is derived from an EMBL/GenBank/DDBJ whole genome shotgun (WGS) entry which is preliminary data.</text>
</comment>
<evidence type="ECO:0000313" key="3">
    <source>
        <dbReference type="EMBL" id="KAL2091966.1"/>
    </source>
</evidence>
<reference evidence="3 4" key="1">
    <citation type="submission" date="2024-09" db="EMBL/GenBank/DDBJ databases">
        <title>A chromosome-level genome assembly of Gray's grenadier anchovy, Coilia grayii.</title>
        <authorList>
            <person name="Fu Z."/>
        </authorList>
    </citation>
    <scope>NUCLEOTIDE SEQUENCE [LARGE SCALE GENOMIC DNA]</scope>
    <source>
        <strain evidence="3">G4</strain>
        <tissue evidence="3">Muscle</tissue>
    </source>
</reference>
<organism evidence="3 4">
    <name type="scientific">Coilia grayii</name>
    <name type="common">Gray's grenadier anchovy</name>
    <dbReference type="NCBI Taxonomy" id="363190"/>
    <lineage>
        <taxon>Eukaryota</taxon>
        <taxon>Metazoa</taxon>
        <taxon>Chordata</taxon>
        <taxon>Craniata</taxon>
        <taxon>Vertebrata</taxon>
        <taxon>Euteleostomi</taxon>
        <taxon>Actinopterygii</taxon>
        <taxon>Neopterygii</taxon>
        <taxon>Teleostei</taxon>
        <taxon>Clupei</taxon>
        <taxon>Clupeiformes</taxon>
        <taxon>Clupeoidei</taxon>
        <taxon>Engraulidae</taxon>
        <taxon>Coilinae</taxon>
        <taxon>Coilia</taxon>
    </lineage>
</organism>
<dbReference type="SMART" id="SM00239">
    <property type="entry name" value="C2"/>
    <property type="match status" value="1"/>
</dbReference>
<dbReference type="PANTHER" id="PTHR46096:SF1">
    <property type="entry name" value="PERFORIN 1.5"/>
    <property type="match status" value="1"/>
</dbReference>
<protein>
    <recommendedName>
        <fullName evidence="2">C2 domain-containing protein</fullName>
    </recommendedName>
</protein>
<dbReference type="Proteomes" id="UP001591681">
    <property type="component" value="Unassembled WGS sequence"/>
</dbReference>
<sequence length="161" mass="17595">MKRYTAVFLYKFNTCEENSPWPGHWAYTDTAMASSCSTLLLSLLILSTLCVATANVQVWGIRGSGIGGDSVGNPDPYVKVYCGGTFGGMTEFKNNDANPSWTASFSFPNGKVGDVLQLELWDKDSFKDDKLGTCTTTVEPYSSSKVSCSFRKGKLEFNYGV</sequence>
<feature type="domain" description="C2" evidence="2">
    <location>
        <begin position="35"/>
        <end position="157"/>
    </location>
</feature>
<evidence type="ECO:0000313" key="4">
    <source>
        <dbReference type="Proteomes" id="UP001591681"/>
    </source>
</evidence>
<feature type="transmembrane region" description="Helical" evidence="1">
    <location>
        <begin position="31"/>
        <end position="52"/>
    </location>
</feature>
<dbReference type="SUPFAM" id="SSF49562">
    <property type="entry name" value="C2 domain (Calcium/lipid-binding domain, CaLB)"/>
    <property type="match status" value="1"/>
</dbReference>
<name>A0ABD1JYS7_9TELE</name>
<keyword evidence="1" id="KW-0812">Transmembrane</keyword>
<evidence type="ECO:0000256" key="1">
    <source>
        <dbReference type="SAM" id="Phobius"/>
    </source>
</evidence>
<accession>A0ABD1JYS7</accession>
<evidence type="ECO:0000259" key="2">
    <source>
        <dbReference type="PROSITE" id="PS50004"/>
    </source>
</evidence>
<dbReference type="CDD" id="cd00030">
    <property type="entry name" value="C2"/>
    <property type="match status" value="1"/>
</dbReference>
<keyword evidence="1" id="KW-0472">Membrane</keyword>
<dbReference type="AlphaFoldDB" id="A0ABD1JYS7"/>
<proteinExistence type="predicted"/>
<dbReference type="InterPro" id="IPR000008">
    <property type="entry name" value="C2_dom"/>
</dbReference>
<keyword evidence="4" id="KW-1185">Reference proteome</keyword>
<dbReference type="Pfam" id="PF00168">
    <property type="entry name" value="C2"/>
    <property type="match status" value="1"/>
</dbReference>
<dbReference type="InterPro" id="IPR052784">
    <property type="entry name" value="Perforin-1_pore-forming"/>
</dbReference>
<dbReference type="PANTHER" id="PTHR46096">
    <property type="entry name" value="PERFORIN-1"/>
    <property type="match status" value="1"/>
</dbReference>
<keyword evidence="1" id="KW-1133">Transmembrane helix</keyword>
<dbReference type="Gene3D" id="2.60.40.150">
    <property type="entry name" value="C2 domain"/>
    <property type="match status" value="1"/>
</dbReference>
<dbReference type="PROSITE" id="PS50004">
    <property type="entry name" value="C2"/>
    <property type="match status" value="1"/>
</dbReference>